<evidence type="ECO:0000313" key="2">
    <source>
        <dbReference type="Proteomes" id="UP000308886"/>
    </source>
</evidence>
<accession>A0AC61QNQ7</accession>
<dbReference type="EMBL" id="SRZC01000018">
    <property type="protein sequence ID" value="TGX81333.1"/>
    <property type="molecule type" value="Genomic_DNA"/>
</dbReference>
<protein>
    <submittedName>
        <fullName evidence="1">O-antigen ligase family protein</fullName>
    </submittedName>
</protein>
<gene>
    <name evidence="1" type="ORF">E5358_10910</name>
</gene>
<sequence>MKESDVTRNAALLLTMVIMALLLFGVKDTLVISMPVIVILLLVMGSVPFVKWSIADALLAVTTLQTIVSCCYSVTPLPTFSTASVSVFMFAAYLFQRSAISSGKSAGIVIHGYAVIFFVAMLLAISTFVIYHDAVVRAGFHDTYHFRFMYRPLGYINNMWAEITIVILGVSCLLAGKFRIPMMCMAFVAVLLTFSRGAYISAMVFVVMSLLLVRKKRFVTDTLLSLAVAMVAVGAFCKSDMMTTMRMNATTSQQKSVEWRVNKTIASADLIKARPLFGYGNGSYTLVADGTAMSEDQNTFTNMAPNIVVLLLVEKGIVGTVPYILLTLWVLYMMWRHRRNMRISIAGCTLVALTVKDMTHATMSQTGVLLFVACSLVALMHNAGSEETPAYVASRRTAGAEAIMFMALMVVYGVVATTNHLHDKELSATVKGMEAVGRYVKTHDKGDIQTACHELATASAQHPYDKSIAFLSAYAKMLYGDNKHAMDIVDKLLEQRKEYGLYLFMKGCLLYNNGMEQQARATMCRAICNMPRLMHSKELANIAVRDSTFYQALKTDVMTVTGHCCKVTSPIKKANYGYILHYWGHRDKAIPLLTDAVGNMPGLQTPWMLLGEKEKYRLLRDGVLNNDNKTASTGNTPLTTDMLELMLASYLPKFETWYCAELPFMDKKTDNHE</sequence>
<proteinExistence type="predicted"/>
<keyword evidence="2" id="KW-1185">Reference proteome</keyword>
<comment type="caution">
    <text evidence="1">The sequence shown here is derived from an EMBL/GenBank/DDBJ whole genome shotgun (WGS) entry which is preliminary data.</text>
</comment>
<evidence type="ECO:0000313" key="1">
    <source>
        <dbReference type="EMBL" id="TGX81333.1"/>
    </source>
</evidence>
<keyword evidence="1" id="KW-0436">Ligase</keyword>
<organism evidence="1 2">
    <name type="scientific">Palleniella muris</name>
    <dbReference type="NCBI Taxonomy" id="3038145"/>
    <lineage>
        <taxon>Bacteria</taxon>
        <taxon>Pseudomonadati</taxon>
        <taxon>Bacteroidota</taxon>
        <taxon>Bacteroidia</taxon>
        <taxon>Bacteroidales</taxon>
        <taxon>Prevotellaceae</taxon>
        <taxon>Palleniella</taxon>
    </lineage>
</organism>
<name>A0AC61QNQ7_9BACT</name>
<reference evidence="1" key="1">
    <citation type="submission" date="2019-04" db="EMBL/GenBank/DDBJ databases">
        <title>Microbes associate with the intestines of laboratory mice.</title>
        <authorList>
            <person name="Navarre W."/>
            <person name="Wong E."/>
            <person name="Huang K."/>
            <person name="Tropini C."/>
            <person name="Ng K."/>
            <person name="Yu B."/>
        </authorList>
    </citation>
    <scope>NUCLEOTIDE SEQUENCE</scope>
    <source>
        <strain evidence="1">NM73_A23</strain>
    </source>
</reference>
<dbReference type="Proteomes" id="UP000308886">
    <property type="component" value="Unassembled WGS sequence"/>
</dbReference>